<proteinExistence type="predicted"/>
<dbReference type="EMBL" id="JASGBP010000001">
    <property type="protein sequence ID" value="MDI9256122.1"/>
    <property type="molecule type" value="Genomic_DNA"/>
</dbReference>
<evidence type="ECO:0000313" key="8">
    <source>
        <dbReference type="Proteomes" id="UP001230035"/>
    </source>
</evidence>
<dbReference type="Pfam" id="PF18962">
    <property type="entry name" value="Por_Secre_tail"/>
    <property type="match status" value="1"/>
</dbReference>
<keyword evidence="8" id="KW-1185">Reference proteome</keyword>
<evidence type="ECO:0000256" key="1">
    <source>
        <dbReference type="ARBA" id="ARBA00022531"/>
    </source>
</evidence>
<evidence type="ECO:0000256" key="3">
    <source>
        <dbReference type="ARBA" id="ARBA00023276"/>
    </source>
</evidence>
<evidence type="ECO:0000256" key="4">
    <source>
        <dbReference type="SAM" id="SignalP"/>
    </source>
</evidence>
<dbReference type="InterPro" id="IPR028203">
    <property type="entry name" value="PSII_CF48-like_dom"/>
</dbReference>
<accession>A0ABT6XM08</accession>
<keyword evidence="3" id="KW-0604">Photosystem II</keyword>
<evidence type="ECO:0000313" key="7">
    <source>
        <dbReference type="EMBL" id="MDI9256122.1"/>
    </source>
</evidence>
<sequence length="440" mass="45761">MKKLLLSISFLSLGFAANAQSWTSQATGFNIASRGIEEINIVDANTVWGLAYDGSGAGATIQEFTLTTDGGATWTPGTINVGDPALGINNISPISATTAWVSAVNGTDGTGSVIFKTSDGGANWDQQNIGGFTNASSFVNYVHFFDANNGMAAGDPINGEFEIYTTNDGGDNWTLVPGANIPNPLSGEYGYNGGNSAIGSTVWLVTNKGRILKSSDMGLTWSVAQAPLTDFGGTAQSGRLIFSDLNNGALLKIAGTTYTFYTTTNGGTTWSAGTPFTGTYRLLSYIPGTTTIVATGAGTTTGGTGSAYSSNNGTSWTSIDSGAQRGVSAFFNGTTGWCAGFNTDPFTDGIFKLNGTLANDSFNATSFKVYPNPANNFVTIATEGLDSYNLRVTDLSGKVMMAKELTGIENTVDVSSYAAGVYFFEVNSGSKSETIKIIKN</sequence>
<name>A0ABT6XM08_9FLAO</name>
<protein>
    <submittedName>
        <fullName evidence="7">T9SS type A sorting domain-containing protein</fullName>
    </submittedName>
</protein>
<dbReference type="PANTHER" id="PTHR47199:SF2">
    <property type="entry name" value="PHOTOSYSTEM II STABILITY_ASSEMBLY FACTOR HCF136, CHLOROPLASTIC"/>
    <property type="match status" value="1"/>
</dbReference>
<dbReference type="Pfam" id="PF14870">
    <property type="entry name" value="PSII_BNR"/>
    <property type="match status" value="1"/>
</dbReference>
<dbReference type="NCBIfam" id="TIGR04183">
    <property type="entry name" value="Por_Secre_tail"/>
    <property type="match status" value="1"/>
</dbReference>
<reference evidence="7 8" key="1">
    <citation type="submission" date="2023-05" db="EMBL/GenBank/DDBJ databases">
        <title>Flavobacterium sedimenti sp. nov., isolated from the sediment.</title>
        <authorList>
            <person name="Wu N."/>
        </authorList>
    </citation>
    <scope>NUCLEOTIDE SEQUENCE [LARGE SCALE GENOMIC DNA]</scope>
    <source>
        <strain evidence="7 8">YZ-48</strain>
    </source>
</reference>
<evidence type="ECO:0000259" key="5">
    <source>
        <dbReference type="Pfam" id="PF14870"/>
    </source>
</evidence>
<comment type="caution">
    <text evidence="7">The sequence shown here is derived from an EMBL/GenBank/DDBJ whole genome shotgun (WGS) entry which is preliminary data.</text>
</comment>
<gene>
    <name evidence="7" type="ORF">QHT84_01705</name>
</gene>
<evidence type="ECO:0000256" key="2">
    <source>
        <dbReference type="ARBA" id="ARBA00022729"/>
    </source>
</evidence>
<dbReference type="Proteomes" id="UP001230035">
    <property type="component" value="Unassembled WGS sequence"/>
</dbReference>
<keyword evidence="1" id="KW-0602">Photosynthesis</keyword>
<dbReference type="Gene3D" id="2.130.10.10">
    <property type="entry name" value="YVTN repeat-like/Quinoprotein amine dehydrogenase"/>
    <property type="match status" value="2"/>
</dbReference>
<dbReference type="InterPro" id="IPR015943">
    <property type="entry name" value="WD40/YVTN_repeat-like_dom_sf"/>
</dbReference>
<organism evidence="7 8">
    <name type="scientific">Flavobacterium sedimenticola</name>
    <dbReference type="NCBI Taxonomy" id="3043286"/>
    <lineage>
        <taxon>Bacteria</taxon>
        <taxon>Pseudomonadati</taxon>
        <taxon>Bacteroidota</taxon>
        <taxon>Flavobacteriia</taxon>
        <taxon>Flavobacteriales</taxon>
        <taxon>Flavobacteriaceae</taxon>
        <taxon>Flavobacterium</taxon>
    </lineage>
</organism>
<keyword evidence="2 4" id="KW-0732">Signal</keyword>
<evidence type="ECO:0000259" key="6">
    <source>
        <dbReference type="Pfam" id="PF18962"/>
    </source>
</evidence>
<dbReference type="SUPFAM" id="SSF110296">
    <property type="entry name" value="Oligoxyloglucan reducing end-specific cellobiohydrolase"/>
    <property type="match status" value="1"/>
</dbReference>
<feature type="domain" description="Photosynthesis system II assembly factor Ycf48/Hcf136-like" evidence="5">
    <location>
        <begin position="109"/>
        <end position="271"/>
    </location>
</feature>
<dbReference type="InterPro" id="IPR026444">
    <property type="entry name" value="Secre_tail"/>
</dbReference>
<feature type="domain" description="Secretion system C-terminal sorting" evidence="6">
    <location>
        <begin position="369"/>
        <end position="438"/>
    </location>
</feature>
<dbReference type="RefSeq" id="WP_283237808.1">
    <property type="nucleotide sequence ID" value="NZ_JASGBP010000001.1"/>
</dbReference>
<feature type="chain" id="PRO_5046669614" evidence="4">
    <location>
        <begin position="20"/>
        <end position="440"/>
    </location>
</feature>
<dbReference type="PANTHER" id="PTHR47199">
    <property type="entry name" value="PHOTOSYSTEM II STABILITY/ASSEMBLY FACTOR HCF136, CHLOROPLASTIC"/>
    <property type="match status" value="1"/>
</dbReference>
<feature type="signal peptide" evidence="4">
    <location>
        <begin position="1"/>
        <end position="19"/>
    </location>
</feature>